<dbReference type="InterPro" id="IPR003959">
    <property type="entry name" value="ATPase_AAA_core"/>
</dbReference>
<dbReference type="SMART" id="SM00382">
    <property type="entry name" value="AAA"/>
    <property type="match status" value="1"/>
</dbReference>
<name>A0A7L4ZH89_9FLAO</name>
<protein>
    <recommendedName>
        <fullName evidence="1">AAA+ ATPase domain-containing protein</fullName>
    </recommendedName>
</protein>
<dbReference type="Gene3D" id="3.40.50.300">
    <property type="entry name" value="P-loop containing nucleotide triphosphate hydrolases"/>
    <property type="match status" value="1"/>
</dbReference>
<dbReference type="OrthoDB" id="813088at2"/>
<dbReference type="InterPro" id="IPR027417">
    <property type="entry name" value="P-loop_NTPase"/>
</dbReference>
<dbReference type="GO" id="GO:0005524">
    <property type="term" value="F:ATP binding"/>
    <property type="evidence" value="ECO:0007669"/>
    <property type="project" value="InterPro"/>
</dbReference>
<evidence type="ECO:0000313" key="2">
    <source>
        <dbReference type="EMBL" id="QHI35799.1"/>
    </source>
</evidence>
<dbReference type="AlphaFoldDB" id="A0A7L4ZH89"/>
<dbReference type="SUPFAM" id="SSF52540">
    <property type="entry name" value="P-loop containing nucleoside triphosphate hydrolases"/>
    <property type="match status" value="1"/>
</dbReference>
<dbReference type="RefSeq" id="WP_160128524.1">
    <property type="nucleotide sequence ID" value="NZ_CP019288.1"/>
</dbReference>
<dbReference type="Pfam" id="PF00004">
    <property type="entry name" value="AAA"/>
    <property type="match status" value="1"/>
</dbReference>
<dbReference type="EMBL" id="CP019288">
    <property type="protein sequence ID" value="QHI35799.1"/>
    <property type="molecule type" value="Genomic_DNA"/>
</dbReference>
<dbReference type="KEGG" id="kan:IMCC3317_11470"/>
<sequence>MTEIVSLENFEQQLQLYFNELEKVHDSAELIKVISHNFQKNILEKYIAIATSYNTDTVSEKEVYLASYSYPNYIKNLCILNRDVLLEFLKSAILVGEKEITAEKIATHFEESKTVLIKATTDVIDTIGTIEVSEEIISQNLKHHVSPWESYKEQFDTLKAQNESILAAFKTLKNVQQNFDTLKVLYSDIKLTNDNLLKNYMDCCDSLNETDFVENSETPTHFIDSAIEKGKHLGNSEKDQALTEKVSDVVSNFQTIKIPIESAQGDLVVREINFNRAVKKWLDYQISPLIADIYAIEDNLKVKAQLRLSSLKNTLQLKKDHKNPEFELAIRKLKSEAVSTKDAAAKEIASIEERLNENLQLSRIFQGESFLDVTLGSSIQMNQKHYLTAFKSKVNTYVSKFSNWYNDHTYEESKTALQLSTLCISERMNNKDLGQYDSLFLNKFFLGDLFLIDRPTISLEFKETVTQWNDSFAKAVLIHGTPNSGKSTFIQQMATSNFGKHIVSLAPNSIATIDGRKFTTTYDLQEALSYIKNNNIKSTRPILCIDDLELWRDKEHSILDNMRALLKFIENESNNVFIVVSCATNFMQHLDKRLPFSHYFSNLIDVSSCSKEIVSQAIIIRHETSHKTLLSPKGIAIDAKKLNAAIQRIIKFTNYNLGASLQAWAYCTIVNPSDENTIILDTDIGEFVPFFTKEEHIILKQVLTFKTISELGLKRVMSSNFNDNYNPALKRLTNTKVLLRNGSGDLFLNPVISNDVQKTYHKETS</sequence>
<dbReference type="GO" id="GO:0016887">
    <property type="term" value="F:ATP hydrolysis activity"/>
    <property type="evidence" value="ECO:0007669"/>
    <property type="project" value="InterPro"/>
</dbReference>
<dbReference type="CDD" id="cd00009">
    <property type="entry name" value="AAA"/>
    <property type="match status" value="1"/>
</dbReference>
<evidence type="ECO:0000313" key="3">
    <source>
        <dbReference type="Proteomes" id="UP000464657"/>
    </source>
</evidence>
<reference evidence="2 3" key="1">
    <citation type="journal article" date="2013" name="Int. J. Syst. Evol. Microbiol.">
        <title>Kordia antarctica sp. nov., isolated from Antarctic seawater.</title>
        <authorList>
            <person name="Baek K."/>
            <person name="Choi A."/>
            <person name="Kang I."/>
            <person name="Lee K."/>
            <person name="Cho J.C."/>
        </authorList>
    </citation>
    <scope>NUCLEOTIDE SEQUENCE [LARGE SCALE GENOMIC DNA]</scope>
    <source>
        <strain evidence="2 3">IMCC3317</strain>
    </source>
</reference>
<keyword evidence="3" id="KW-1185">Reference proteome</keyword>
<accession>A0A7L4ZH89</accession>
<gene>
    <name evidence="2" type="ORF">IMCC3317_11470</name>
</gene>
<feature type="domain" description="AAA+ ATPase" evidence="1">
    <location>
        <begin position="472"/>
        <end position="610"/>
    </location>
</feature>
<dbReference type="InterPro" id="IPR003593">
    <property type="entry name" value="AAA+_ATPase"/>
</dbReference>
<organism evidence="2 3">
    <name type="scientific">Kordia antarctica</name>
    <dbReference type="NCBI Taxonomy" id="1218801"/>
    <lineage>
        <taxon>Bacteria</taxon>
        <taxon>Pseudomonadati</taxon>
        <taxon>Bacteroidota</taxon>
        <taxon>Flavobacteriia</taxon>
        <taxon>Flavobacteriales</taxon>
        <taxon>Flavobacteriaceae</taxon>
        <taxon>Kordia</taxon>
    </lineage>
</organism>
<evidence type="ECO:0000259" key="1">
    <source>
        <dbReference type="SMART" id="SM00382"/>
    </source>
</evidence>
<proteinExistence type="predicted"/>
<dbReference type="Proteomes" id="UP000464657">
    <property type="component" value="Chromosome"/>
</dbReference>